<evidence type="ECO:0000256" key="3">
    <source>
        <dbReference type="ARBA" id="ARBA00022692"/>
    </source>
</evidence>
<dbReference type="Pfam" id="PF05241">
    <property type="entry name" value="EBP"/>
    <property type="match status" value="1"/>
</dbReference>
<feature type="transmembrane region" description="Helical" evidence="7">
    <location>
        <begin position="12"/>
        <end position="31"/>
    </location>
</feature>
<comment type="caution">
    <text evidence="9">The sequence shown here is derived from an EMBL/GenBank/DDBJ whole genome shotgun (WGS) entry which is preliminary data.</text>
</comment>
<organism evidence="9 10">
    <name type="scientific">Agaricus bisporus var. burnettii</name>
    <dbReference type="NCBI Taxonomy" id="192524"/>
    <lineage>
        <taxon>Eukaryota</taxon>
        <taxon>Fungi</taxon>
        <taxon>Dikarya</taxon>
        <taxon>Basidiomycota</taxon>
        <taxon>Agaricomycotina</taxon>
        <taxon>Agaricomycetes</taxon>
        <taxon>Agaricomycetidae</taxon>
        <taxon>Agaricales</taxon>
        <taxon>Agaricineae</taxon>
        <taxon>Agaricaceae</taxon>
        <taxon>Agaricus</taxon>
    </lineage>
</organism>
<accession>A0A8H7C7K9</accession>
<proteinExistence type="inferred from homology"/>
<sequence length="205" mass="23008">MDQVFTTTSLYALLGVSAIAGIAKLASDTLLPKNASKTDRWTFVWLIFDGLIHFSYEGSWLYFSTFGRQVNTSAGPLAAMWREYSAADFRWGVADPNIVSLEILTVLGAGPLCLYIAYQIMKNDPARHYWIIVMSTAELYGGFMTFCPDWLIGSPNLNTSNWLHLWVYLIFMNTIWVVIPLILMVDSYGHVASALRGAGKKIKFT</sequence>
<dbReference type="GO" id="GO:0005783">
    <property type="term" value="C:endoplasmic reticulum"/>
    <property type="evidence" value="ECO:0007669"/>
    <property type="project" value="TreeGrafter"/>
</dbReference>
<dbReference type="GO" id="GO:0016125">
    <property type="term" value="P:sterol metabolic process"/>
    <property type="evidence" value="ECO:0007669"/>
    <property type="project" value="InterPro"/>
</dbReference>
<evidence type="ECO:0000256" key="4">
    <source>
        <dbReference type="ARBA" id="ARBA00022989"/>
    </source>
</evidence>
<dbReference type="InterPro" id="IPR007905">
    <property type="entry name" value="EBP"/>
</dbReference>
<dbReference type="GO" id="GO:0016020">
    <property type="term" value="C:membrane"/>
    <property type="evidence" value="ECO:0007669"/>
    <property type="project" value="UniProtKB-SubCell"/>
</dbReference>
<feature type="domain" description="EXPERA" evidence="8">
    <location>
        <begin position="38"/>
        <end position="184"/>
    </location>
</feature>
<feature type="transmembrane region" description="Helical" evidence="7">
    <location>
        <begin position="98"/>
        <end position="117"/>
    </location>
</feature>
<comment type="similarity">
    <text evidence="2">Belongs to the EBP family.</text>
</comment>
<dbReference type="Proteomes" id="UP000629468">
    <property type="component" value="Unassembled WGS sequence"/>
</dbReference>
<feature type="transmembrane region" description="Helical" evidence="7">
    <location>
        <begin position="165"/>
        <end position="185"/>
    </location>
</feature>
<keyword evidence="3 6" id="KW-0812">Transmembrane</keyword>
<keyword evidence="5 6" id="KW-0472">Membrane</keyword>
<name>A0A8H7C7K9_AGABI</name>
<dbReference type="PANTHER" id="PTHR14207">
    <property type="entry name" value="STEROL ISOMERASE"/>
    <property type="match status" value="1"/>
</dbReference>
<evidence type="ECO:0000256" key="2">
    <source>
        <dbReference type="ARBA" id="ARBA00008337"/>
    </source>
</evidence>
<feature type="transmembrane region" description="Helical" evidence="7">
    <location>
        <begin position="43"/>
        <end position="63"/>
    </location>
</feature>
<evidence type="ECO:0000256" key="7">
    <source>
        <dbReference type="SAM" id="Phobius"/>
    </source>
</evidence>
<evidence type="ECO:0000256" key="1">
    <source>
        <dbReference type="ARBA" id="ARBA00004141"/>
    </source>
</evidence>
<dbReference type="PANTHER" id="PTHR14207:SF1">
    <property type="entry name" value="EMOPAMIL-BINDING PROTEIN-LIKE"/>
    <property type="match status" value="1"/>
</dbReference>
<dbReference type="AlphaFoldDB" id="A0A8H7C7K9"/>
<feature type="transmembrane region" description="Helical" evidence="7">
    <location>
        <begin position="129"/>
        <end position="153"/>
    </location>
</feature>
<comment type="subcellular location">
    <subcellularLocation>
        <location evidence="1">Membrane</location>
        <topology evidence="1">Multi-pass membrane protein</topology>
    </subcellularLocation>
</comment>
<dbReference type="EMBL" id="JABXXO010000010">
    <property type="protein sequence ID" value="KAF7767908.1"/>
    <property type="molecule type" value="Genomic_DNA"/>
</dbReference>
<evidence type="ECO:0000256" key="6">
    <source>
        <dbReference type="PROSITE-ProRule" id="PRU01087"/>
    </source>
</evidence>
<dbReference type="PROSITE" id="PS51751">
    <property type="entry name" value="EXPERA"/>
    <property type="match status" value="1"/>
</dbReference>
<reference evidence="9 10" key="1">
    <citation type="journal article" name="Sci. Rep.">
        <title>Telomere-to-telomere assembled and centromere annotated genomes of the two main subspecies of the button mushroom Agaricus bisporus reveal especially polymorphic chromosome ends.</title>
        <authorList>
            <person name="Sonnenberg A.S.M."/>
            <person name="Sedaghat-Telgerd N."/>
            <person name="Lavrijssen B."/>
            <person name="Ohm R.A."/>
            <person name="Hendrickx P.M."/>
            <person name="Scholtmeijer K."/>
            <person name="Baars J.J.P."/>
            <person name="van Peer A."/>
        </authorList>
    </citation>
    <scope>NUCLEOTIDE SEQUENCE [LARGE SCALE GENOMIC DNA]</scope>
    <source>
        <strain evidence="9 10">H119_p4</strain>
    </source>
</reference>
<protein>
    <recommendedName>
        <fullName evidence="8">EXPERA domain-containing protein</fullName>
    </recommendedName>
</protein>
<evidence type="ECO:0000256" key="5">
    <source>
        <dbReference type="ARBA" id="ARBA00023136"/>
    </source>
</evidence>
<evidence type="ECO:0000313" key="9">
    <source>
        <dbReference type="EMBL" id="KAF7767908.1"/>
    </source>
</evidence>
<evidence type="ECO:0000313" key="10">
    <source>
        <dbReference type="Proteomes" id="UP000629468"/>
    </source>
</evidence>
<evidence type="ECO:0000259" key="8">
    <source>
        <dbReference type="PROSITE" id="PS51751"/>
    </source>
</evidence>
<gene>
    <name evidence="9" type="ORF">Agabi119p4_7151</name>
</gene>
<dbReference type="GO" id="GO:0047750">
    <property type="term" value="F:cholestenol delta-isomerase activity"/>
    <property type="evidence" value="ECO:0007669"/>
    <property type="project" value="InterPro"/>
</dbReference>
<keyword evidence="4 6" id="KW-1133">Transmembrane helix</keyword>
<dbReference type="InterPro" id="IPR033118">
    <property type="entry name" value="EXPERA"/>
</dbReference>